<dbReference type="Proteomes" id="UP000886842">
    <property type="component" value="Unassembled WGS sequence"/>
</dbReference>
<accession>A0A9D1GWL1</accession>
<protein>
    <submittedName>
        <fullName evidence="2">Uncharacterized protein</fullName>
    </submittedName>
</protein>
<dbReference type="EMBL" id="DVLP01000146">
    <property type="protein sequence ID" value="HIT74889.1"/>
    <property type="molecule type" value="Genomic_DNA"/>
</dbReference>
<gene>
    <name evidence="2" type="ORF">IAA98_04830</name>
</gene>
<name>A0A9D1GWL1_9ACTN</name>
<feature type="region of interest" description="Disordered" evidence="1">
    <location>
        <begin position="1"/>
        <end position="27"/>
    </location>
</feature>
<comment type="caution">
    <text evidence="2">The sequence shown here is derived from an EMBL/GenBank/DDBJ whole genome shotgun (WGS) entry which is preliminary data.</text>
</comment>
<dbReference type="AlphaFoldDB" id="A0A9D1GWL1"/>
<evidence type="ECO:0000256" key="1">
    <source>
        <dbReference type="SAM" id="MobiDB-lite"/>
    </source>
</evidence>
<evidence type="ECO:0000313" key="2">
    <source>
        <dbReference type="EMBL" id="HIT74889.1"/>
    </source>
</evidence>
<evidence type="ECO:0000313" key="3">
    <source>
        <dbReference type="Proteomes" id="UP000886842"/>
    </source>
</evidence>
<sequence length="147" mass="15809">MMSDFPSYDPDAAYGDPSAPGGDARRTNYPDLETMLAADPYQVAAVLLRSVFQPLAGTIIAGRADSSRLTRGAEDCVRELSRGLFATLSGNYPAGFLEVIARSLAIWSNALVAESMELGSGRVTILIEPTALELSDADLVERLRSRR</sequence>
<reference evidence="2" key="2">
    <citation type="journal article" date="2021" name="PeerJ">
        <title>Extensive microbial diversity within the chicken gut microbiome revealed by metagenomics and culture.</title>
        <authorList>
            <person name="Gilroy R."/>
            <person name="Ravi A."/>
            <person name="Getino M."/>
            <person name="Pursley I."/>
            <person name="Horton D.L."/>
            <person name="Alikhan N.F."/>
            <person name="Baker D."/>
            <person name="Gharbi K."/>
            <person name="Hall N."/>
            <person name="Watson M."/>
            <person name="Adriaenssens E.M."/>
            <person name="Foster-Nyarko E."/>
            <person name="Jarju S."/>
            <person name="Secka A."/>
            <person name="Antonio M."/>
            <person name="Oren A."/>
            <person name="Chaudhuri R.R."/>
            <person name="La Ragione R."/>
            <person name="Hildebrand F."/>
            <person name="Pallen M.J."/>
        </authorList>
    </citation>
    <scope>NUCLEOTIDE SEQUENCE</scope>
    <source>
        <strain evidence="2">ChiGjej1B1-24693</strain>
    </source>
</reference>
<organism evidence="2 3">
    <name type="scientific">Candidatus Avipropionibacterium avicola</name>
    <dbReference type="NCBI Taxonomy" id="2840701"/>
    <lineage>
        <taxon>Bacteria</taxon>
        <taxon>Bacillati</taxon>
        <taxon>Actinomycetota</taxon>
        <taxon>Actinomycetes</taxon>
        <taxon>Propionibacteriales</taxon>
        <taxon>Propionibacteriaceae</taxon>
        <taxon>Propionibacteriaceae incertae sedis</taxon>
        <taxon>Candidatus Avipropionibacterium</taxon>
    </lineage>
</organism>
<proteinExistence type="predicted"/>
<reference evidence="2" key="1">
    <citation type="submission" date="2020-10" db="EMBL/GenBank/DDBJ databases">
        <authorList>
            <person name="Gilroy R."/>
        </authorList>
    </citation>
    <scope>NUCLEOTIDE SEQUENCE</scope>
    <source>
        <strain evidence="2">ChiGjej1B1-24693</strain>
    </source>
</reference>